<dbReference type="PANTHER" id="PTHR33175:SF12">
    <property type="entry name" value="DNA-BINDING PROTEIN HU-ALPHA"/>
    <property type="match status" value="1"/>
</dbReference>
<evidence type="ECO:0000256" key="3">
    <source>
        <dbReference type="ARBA" id="ARBA00023067"/>
    </source>
</evidence>
<dbReference type="GO" id="GO:0030527">
    <property type="term" value="F:structural constituent of chromatin"/>
    <property type="evidence" value="ECO:0007669"/>
    <property type="project" value="InterPro"/>
</dbReference>
<dbReference type="Gene3D" id="4.10.520.10">
    <property type="entry name" value="IHF-like DNA-binding proteins"/>
    <property type="match status" value="1"/>
</dbReference>
<evidence type="ECO:0000256" key="5">
    <source>
        <dbReference type="RuleBase" id="RU003939"/>
    </source>
</evidence>
<keyword evidence="3" id="KW-0226">DNA condensation</keyword>
<dbReference type="AlphaFoldDB" id="A0A9X2CM40"/>
<evidence type="ECO:0000256" key="4">
    <source>
        <dbReference type="ARBA" id="ARBA00023125"/>
    </source>
</evidence>
<dbReference type="EMBL" id="JAKIKP010000008">
    <property type="protein sequence ID" value="MCL1143314.1"/>
    <property type="molecule type" value="Genomic_DNA"/>
</dbReference>
<dbReference type="RefSeq" id="WP_248995992.1">
    <property type="nucleotide sequence ID" value="NZ_JAKIKP010000008.1"/>
</dbReference>
<name>A0A9X2CM40_9GAMM</name>
<sequence>MNKKQLVSKMSQDLGIPQTQCKLQLEQIIATIHQALCEGEKVYIPQFGTFELRFHLPKNGRNPQTGEVIEIDGFNQPSFKVSNHLKMQLNP</sequence>
<evidence type="ECO:0000313" key="6">
    <source>
        <dbReference type="EMBL" id="MCL1143314.1"/>
    </source>
</evidence>
<dbReference type="SMART" id="SM00411">
    <property type="entry name" value="BHL"/>
    <property type="match status" value="1"/>
</dbReference>
<evidence type="ECO:0000313" key="7">
    <source>
        <dbReference type="Proteomes" id="UP001139333"/>
    </source>
</evidence>
<dbReference type="Pfam" id="PF00216">
    <property type="entry name" value="Bac_DNA_binding"/>
    <property type="match status" value="1"/>
</dbReference>
<accession>A0A9X2CM40</accession>
<dbReference type="GO" id="GO:0003677">
    <property type="term" value="F:DNA binding"/>
    <property type="evidence" value="ECO:0007669"/>
    <property type="project" value="UniProtKB-KW"/>
</dbReference>
<reference evidence="6" key="1">
    <citation type="submission" date="2022-01" db="EMBL/GenBank/DDBJ databases">
        <title>Whole genome-based taxonomy of the Shewanellaceae.</title>
        <authorList>
            <person name="Martin-Rodriguez A.J."/>
        </authorList>
    </citation>
    <scope>NUCLEOTIDE SEQUENCE</scope>
    <source>
        <strain evidence="6">DSM 16422</strain>
    </source>
</reference>
<keyword evidence="4 6" id="KW-0238">DNA-binding</keyword>
<dbReference type="CDD" id="cd13831">
    <property type="entry name" value="HU"/>
    <property type="match status" value="1"/>
</dbReference>
<organism evidence="6 7">
    <name type="scientific">Shewanella gaetbuli</name>
    <dbReference type="NCBI Taxonomy" id="220752"/>
    <lineage>
        <taxon>Bacteria</taxon>
        <taxon>Pseudomonadati</taxon>
        <taxon>Pseudomonadota</taxon>
        <taxon>Gammaproteobacteria</taxon>
        <taxon>Alteromonadales</taxon>
        <taxon>Shewanellaceae</taxon>
        <taxon>Shewanella</taxon>
    </lineage>
</organism>
<dbReference type="PRINTS" id="PR01727">
    <property type="entry name" value="DNABINDINGHU"/>
</dbReference>
<comment type="caution">
    <text evidence="6">The sequence shown here is derived from an EMBL/GenBank/DDBJ whole genome shotgun (WGS) entry which is preliminary data.</text>
</comment>
<keyword evidence="7" id="KW-1185">Reference proteome</keyword>
<dbReference type="SUPFAM" id="SSF47729">
    <property type="entry name" value="IHF-like DNA-binding proteins"/>
    <property type="match status" value="1"/>
</dbReference>
<dbReference type="InterPro" id="IPR000119">
    <property type="entry name" value="Hist_DNA-bd"/>
</dbReference>
<evidence type="ECO:0000256" key="2">
    <source>
        <dbReference type="ARBA" id="ARBA00010529"/>
    </source>
</evidence>
<dbReference type="GO" id="GO:0005829">
    <property type="term" value="C:cytosol"/>
    <property type="evidence" value="ECO:0007669"/>
    <property type="project" value="TreeGrafter"/>
</dbReference>
<evidence type="ECO:0000256" key="1">
    <source>
        <dbReference type="ARBA" id="ARBA00003819"/>
    </source>
</evidence>
<dbReference type="PANTHER" id="PTHR33175">
    <property type="entry name" value="DNA-BINDING PROTEIN HU"/>
    <property type="match status" value="1"/>
</dbReference>
<gene>
    <name evidence="6" type="ORF">L2672_11475</name>
</gene>
<dbReference type="InterPro" id="IPR010992">
    <property type="entry name" value="IHF-like_DNA-bd_dom_sf"/>
</dbReference>
<protein>
    <submittedName>
        <fullName evidence="6">HU family DNA-binding protein</fullName>
    </submittedName>
</protein>
<proteinExistence type="inferred from homology"/>
<comment type="function">
    <text evidence="1">Histone-like DNA-binding protein which is capable of wrapping DNA to stabilize it, and thus to prevent its denaturation under extreme environmental conditions.</text>
</comment>
<dbReference type="GO" id="GO:0030261">
    <property type="term" value="P:chromosome condensation"/>
    <property type="evidence" value="ECO:0007669"/>
    <property type="project" value="UniProtKB-KW"/>
</dbReference>
<comment type="similarity">
    <text evidence="2 5">Belongs to the bacterial histone-like protein family.</text>
</comment>
<dbReference type="Proteomes" id="UP001139333">
    <property type="component" value="Unassembled WGS sequence"/>
</dbReference>